<organism evidence="2 3">
    <name type="scientific">Drosophila hydei</name>
    <name type="common">Fruit fly</name>
    <dbReference type="NCBI Taxonomy" id="7224"/>
    <lineage>
        <taxon>Eukaryota</taxon>
        <taxon>Metazoa</taxon>
        <taxon>Ecdysozoa</taxon>
        <taxon>Arthropoda</taxon>
        <taxon>Hexapoda</taxon>
        <taxon>Insecta</taxon>
        <taxon>Pterygota</taxon>
        <taxon>Neoptera</taxon>
        <taxon>Endopterygota</taxon>
        <taxon>Diptera</taxon>
        <taxon>Brachycera</taxon>
        <taxon>Muscomorpha</taxon>
        <taxon>Ephydroidea</taxon>
        <taxon>Drosophilidae</taxon>
        <taxon>Drosophila</taxon>
    </lineage>
</organism>
<dbReference type="Proteomes" id="UP000504633">
    <property type="component" value="Unplaced"/>
</dbReference>
<gene>
    <name evidence="3" type="primary">LOC111603599</name>
</gene>
<accession>A0A6J1MDN9</accession>
<feature type="region of interest" description="Disordered" evidence="1">
    <location>
        <begin position="129"/>
        <end position="175"/>
    </location>
</feature>
<dbReference type="OrthoDB" id="7866379at2759"/>
<dbReference type="KEGG" id="dhe:111603599"/>
<dbReference type="GeneID" id="111603599"/>
<proteinExistence type="predicted"/>
<evidence type="ECO:0000313" key="3">
    <source>
        <dbReference type="RefSeq" id="XP_023177026.2"/>
    </source>
</evidence>
<protein>
    <submittedName>
        <fullName evidence="3">Uncharacterized protein LOC111603599</fullName>
    </submittedName>
</protein>
<reference evidence="3" key="1">
    <citation type="submission" date="2025-08" db="UniProtKB">
        <authorList>
            <consortium name="RefSeq"/>
        </authorList>
    </citation>
    <scope>IDENTIFICATION</scope>
    <source>
        <strain evidence="3">15085-1641.00</strain>
        <tissue evidence="3">Whole body</tissue>
    </source>
</reference>
<feature type="region of interest" description="Disordered" evidence="1">
    <location>
        <begin position="1"/>
        <end position="28"/>
    </location>
</feature>
<keyword evidence="2" id="KW-1185">Reference proteome</keyword>
<dbReference type="OMA" id="GRFFTRF"/>
<sequence length="219" mass="24231">MSNLQDVPLAAPETMPTTEHDTAGTKSNSLKRFFKLGKKSIANHEFSEDPNDVEDEAKDTVKPGSISRFLTRLKGASKSSTVQFAEPVVPASSMLNPAVEEATDKPVPNVKPTIKTSISGYWKQLFHRQKAANRQEENPAMDQEVNESHQIPQEQQTDPVQAEEEPIVPTAEPLPEELNIIVPEKTMDNQINCIPEILEEVQMLAISDEALSASNEETE</sequence>
<dbReference type="RefSeq" id="XP_023177026.2">
    <property type="nucleotide sequence ID" value="XM_023321258.2"/>
</dbReference>
<feature type="compositionally biased region" description="Polar residues" evidence="1">
    <location>
        <begin position="148"/>
        <end position="159"/>
    </location>
</feature>
<name>A0A6J1MDN9_DROHY</name>
<evidence type="ECO:0000256" key="1">
    <source>
        <dbReference type="SAM" id="MobiDB-lite"/>
    </source>
</evidence>
<dbReference type="AlphaFoldDB" id="A0A6J1MDN9"/>
<evidence type="ECO:0000313" key="2">
    <source>
        <dbReference type="Proteomes" id="UP000504633"/>
    </source>
</evidence>